<evidence type="ECO:0000313" key="1">
    <source>
        <dbReference type="EMBL" id="KAI8532907.1"/>
    </source>
</evidence>
<reference evidence="1" key="1">
    <citation type="submission" date="2022-02" db="EMBL/GenBank/DDBJ databases">
        <title>Plant Genome Project.</title>
        <authorList>
            <person name="Zhang R.-G."/>
        </authorList>
    </citation>
    <scope>NUCLEOTIDE SEQUENCE</scope>
    <source>
        <strain evidence="1">AT1</strain>
    </source>
</reference>
<organism evidence="1 2">
    <name type="scientific">Rhododendron molle</name>
    <name type="common">Chinese azalea</name>
    <name type="synonym">Azalea mollis</name>
    <dbReference type="NCBI Taxonomy" id="49168"/>
    <lineage>
        <taxon>Eukaryota</taxon>
        <taxon>Viridiplantae</taxon>
        <taxon>Streptophyta</taxon>
        <taxon>Embryophyta</taxon>
        <taxon>Tracheophyta</taxon>
        <taxon>Spermatophyta</taxon>
        <taxon>Magnoliopsida</taxon>
        <taxon>eudicotyledons</taxon>
        <taxon>Gunneridae</taxon>
        <taxon>Pentapetalae</taxon>
        <taxon>asterids</taxon>
        <taxon>Ericales</taxon>
        <taxon>Ericaceae</taxon>
        <taxon>Ericoideae</taxon>
        <taxon>Rhodoreae</taxon>
        <taxon>Rhododendron</taxon>
    </lineage>
</organism>
<accession>A0ACC0LX20</accession>
<name>A0ACC0LX20_RHOML</name>
<protein>
    <submittedName>
        <fullName evidence="1">Uncharacterized protein</fullName>
    </submittedName>
</protein>
<dbReference type="Proteomes" id="UP001062846">
    <property type="component" value="Chromosome 11"/>
</dbReference>
<gene>
    <name evidence="1" type="ORF">RHMOL_Rhmol11G0254000</name>
</gene>
<sequence length="137" mass="15486">MEISHPVPAAPHNDRRFHSNNHTHAHNLRRFNIGEDCPVFDIIFPFCQVAVALPSRVLPPVTNDGGATITNDALMRRPACYQRQRWILSTALPGSRSSSLPAKILTLRPQYSSDTKYNNRTHVQMIICFVKEHNGIC</sequence>
<keyword evidence="2" id="KW-1185">Reference proteome</keyword>
<dbReference type="EMBL" id="CM046398">
    <property type="protein sequence ID" value="KAI8532907.1"/>
    <property type="molecule type" value="Genomic_DNA"/>
</dbReference>
<comment type="caution">
    <text evidence="1">The sequence shown here is derived from an EMBL/GenBank/DDBJ whole genome shotgun (WGS) entry which is preliminary data.</text>
</comment>
<proteinExistence type="predicted"/>
<evidence type="ECO:0000313" key="2">
    <source>
        <dbReference type="Proteomes" id="UP001062846"/>
    </source>
</evidence>